<dbReference type="GO" id="GO:0015990">
    <property type="term" value="P:electron transport coupled proton transport"/>
    <property type="evidence" value="ECO:0007669"/>
    <property type="project" value="TreeGrafter"/>
</dbReference>
<feature type="domain" description="NADH:quinone oxidoreductase/Mrp antiporter transmembrane" evidence="18">
    <location>
        <begin position="102"/>
        <end position="380"/>
    </location>
</feature>
<evidence type="ECO:0000256" key="7">
    <source>
        <dbReference type="ARBA" id="ARBA00022660"/>
    </source>
</evidence>
<geneLocation type="mitochondrion" evidence="19"/>
<feature type="transmembrane region" description="Helical" evidence="17">
    <location>
        <begin position="176"/>
        <end position="199"/>
    </location>
</feature>
<reference evidence="19" key="1">
    <citation type="journal article" date="2018" name="Mol. Phylogenet. Evol.">
        <title>Mitogenome phylogeographic analysis of a planktonic crustacean.</title>
        <authorList>
            <person name="Fields P.D."/>
            <person name="Obbard D.J."/>
            <person name="McTaggart S.J."/>
            <person name="Galimov Y."/>
            <person name="Little T.J."/>
            <person name="Ebert D."/>
        </authorList>
    </citation>
    <scope>NUCLEOTIDE SEQUENCE</scope>
    <source>
        <strain evidence="19">IL-SIM-A20</strain>
    </source>
</reference>
<evidence type="ECO:0000256" key="3">
    <source>
        <dbReference type="ARBA" id="ARBA00009025"/>
    </source>
</evidence>
<evidence type="ECO:0000256" key="9">
    <source>
        <dbReference type="ARBA" id="ARBA00022967"/>
    </source>
</evidence>
<dbReference type="GO" id="GO:0003954">
    <property type="term" value="F:NADH dehydrogenase activity"/>
    <property type="evidence" value="ECO:0007669"/>
    <property type="project" value="TreeGrafter"/>
</dbReference>
<dbReference type="Pfam" id="PF00361">
    <property type="entry name" value="Proton_antipo_M"/>
    <property type="match status" value="1"/>
</dbReference>
<evidence type="ECO:0000256" key="4">
    <source>
        <dbReference type="ARBA" id="ARBA00012944"/>
    </source>
</evidence>
<keyword evidence="11 17" id="KW-1133">Transmembrane helix</keyword>
<evidence type="ECO:0000256" key="16">
    <source>
        <dbReference type="ARBA" id="ARBA00049551"/>
    </source>
</evidence>
<dbReference type="GO" id="GO:0048039">
    <property type="term" value="F:ubiquinone binding"/>
    <property type="evidence" value="ECO:0007669"/>
    <property type="project" value="TreeGrafter"/>
</dbReference>
<evidence type="ECO:0000256" key="5">
    <source>
        <dbReference type="ARBA" id="ARBA00021006"/>
    </source>
</evidence>
<keyword evidence="14 17" id="KW-0496">Mitochondrion</keyword>
<keyword evidence="12 17" id="KW-0520">NAD</keyword>
<dbReference type="AlphaFoldDB" id="A0A510C1M7"/>
<evidence type="ECO:0000256" key="11">
    <source>
        <dbReference type="ARBA" id="ARBA00022989"/>
    </source>
</evidence>
<keyword evidence="6 17" id="KW-0813">Transport</keyword>
<feature type="transmembrane region" description="Helical" evidence="17">
    <location>
        <begin position="296"/>
        <end position="317"/>
    </location>
</feature>
<feature type="transmembrane region" description="Helical" evidence="17">
    <location>
        <begin position="80"/>
        <end position="99"/>
    </location>
</feature>
<evidence type="ECO:0000256" key="8">
    <source>
        <dbReference type="ARBA" id="ARBA00022692"/>
    </source>
</evidence>
<dbReference type="PRINTS" id="PR01437">
    <property type="entry name" value="NUOXDRDTASE4"/>
</dbReference>
<feature type="transmembrane region" description="Helical" evidence="17">
    <location>
        <begin position="242"/>
        <end position="261"/>
    </location>
</feature>
<dbReference type="InterPro" id="IPR001750">
    <property type="entry name" value="ND/Mrp_TM"/>
</dbReference>
<dbReference type="InterPro" id="IPR003918">
    <property type="entry name" value="NADH_UbQ_OxRdtase"/>
</dbReference>
<feature type="transmembrane region" description="Helical" evidence="17">
    <location>
        <begin position="105"/>
        <end position="127"/>
    </location>
</feature>
<keyword evidence="13 17" id="KW-0830">Ubiquinone</keyword>
<comment type="catalytic activity">
    <reaction evidence="16 17">
        <text>a ubiquinone + NADH + 5 H(+)(in) = a ubiquinol + NAD(+) + 4 H(+)(out)</text>
        <dbReference type="Rhea" id="RHEA:29091"/>
        <dbReference type="Rhea" id="RHEA-COMP:9565"/>
        <dbReference type="Rhea" id="RHEA-COMP:9566"/>
        <dbReference type="ChEBI" id="CHEBI:15378"/>
        <dbReference type="ChEBI" id="CHEBI:16389"/>
        <dbReference type="ChEBI" id="CHEBI:17976"/>
        <dbReference type="ChEBI" id="CHEBI:57540"/>
        <dbReference type="ChEBI" id="CHEBI:57945"/>
        <dbReference type="EC" id="7.1.1.2"/>
    </reaction>
</comment>
<comment type="function">
    <text evidence="1">Core subunit of the mitochondrial membrane respiratory chain NADH dehydrogenase (Complex I) that is believed to belong to the minimal assembly required for catalysis. Complex I functions in the transfer of electrons from NADH to the respiratory chain. The immediate electron acceptor for the enzyme is believed to be ubiquinone.</text>
</comment>
<name>A0A510C1M7_9CRUS</name>
<feature type="transmembrane region" description="Helical" evidence="17">
    <location>
        <begin position="12"/>
        <end position="39"/>
    </location>
</feature>
<evidence type="ECO:0000256" key="13">
    <source>
        <dbReference type="ARBA" id="ARBA00023075"/>
    </source>
</evidence>
<dbReference type="PANTHER" id="PTHR43507">
    <property type="entry name" value="NADH-UBIQUINONE OXIDOREDUCTASE CHAIN 4"/>
    <property type="match status" value="1"/>
</dbReference>
<feature type="transmembrane region" description="Helical" evidence="17">
    <location>
        <begin position="51"/>
        <end position="73"/>
    </location>
</feature>
<protein>
    <recommendedName>
        <fullName evidence="5 17">NADH-ubiquinone oxidoreductase chain 4</fullName>
        <ecNumber evidence="4 17">7.1.1.2</ecNumber>
    </recommendedName>
</protein>
<evidence type="ECO:0000256" key="14">
    <source>
        <dbReference type="ARBA" id="ARBA00023128"/>
    </source>
</evidence>
<dbReference type="EC" id="7.1.1.2" evidence="4 17"/>
<keyword evidence="8 17" id="KW-0812">Transmembrane</keyword>
<evidence type="ECO:0000256" key="10">
    <source>
        <dbReference type="ARBA" id="ARBA00022982"/>
    </source>
</evidence>
<feature type="transmembrane region" description="Helical" evidence="17">
    <location>
        <begin position="418"/>
        <end position="438"/>
    </location>
</feature>
<feature type="transmembrane region" description="Helical" evidence="17">
    <location>
        <begin position="371"/>
        <end position="397"/>
    </location>
</feature>
<evidence type="ECO:0000256" key="15">
    <source>
        <dbReference type="ARBA" id="ARBA00023136"/>
    </source>
</evidence>
<dbReference type="EMBL" id="MH688061">
    <property type="protein sequence ID" value="AYE40155.1"/>
    <property type="molecule type" value="Genomic_DNA"/>
</dbReference>
<feature type="transmembrane region" description="Helical" evidence="17">
    <location>
        <begin position="211"/>
        <end position="230"/>
    </location>
</feature>
<organism evidence="19">
    <name type="scientific">Daphnia similis</name>
    <dbReference type="NCBI Taxonomy" id="35528"/>
    <lineage>
        <taxon>Eukaryota</taxon>
        <taxon>Metazoa</taxon>
        <taxon>Ecdysozoa</taxon>
        <taxon>Arthropoda</taxon>
        <taxon>Crustacea</taxon>
        <taxon>Branchiopoda</taxon>
        <taxon>Diplostraca</taxon>
        <taxon>Cladocera</taxon>
        <taxon>Anomopoda</taxon>
        <taxon>Daphniidae</taxon>
        <taxon>Daphnia</taxon>
        <taxon>Daphnia similis group</taxon>
    </lineage>
</organism>
<dbReference type="GO" id="GO:0042773">
    <property type="term" value="P:ATP synthesis coupled electron transport"/>
    <property type="evidence" value="ECO:0007669"/>
    <property type="project" value="InterPro"/>
</dbReference>
<evidence type="ECO:0000256" key="2">
    <source>
        <dbReference type="ARBA" id="ARBA00004225"/>
    </source>
</evidence>
<evidence type="ECO:0000256" key="1">
    <source>
        <dbReference type="ARBA" id="ARBA00003257"/>
    </source>
</evidence>
<evidence type="ECO:0000259" key="18">
    <source>
        <dbReference type="Pfam" id="PF00361"/>
    </source>
</evidence>
<comment type="similarity">
    <text evidence="3 17">Belongs to the complex I subunit 4 family.</text>
</comment>
<dbReference type="PANTHER" id="PTHR43507:SF20">
    <property type="entry name" value="NADH-UBIQUINONE OXIDOREDUCTASE CHAIN 4"/>
    <property type="match status" value="1"/>
</dbReference>
<evidence type="ECO:0000256" key="6">
    <source>
        <dbReference type="ARBA" id="ARBA00022448"/>
    </source>
</evidence>
<feature type="transmembrane region" description="Helical" evidence="17">
    <location>
        <begin position="268"/>
        <end position="290"/>
    </location>
</feature>
<proteinExistence type="inferred from homology"/>
<keyword evidence="9" id="KW-1278">Translocase</keyword>
<evidence type="ECO:0000313" key="19">
    <source>
        <dbReference type="EMBL" id="AYE40155.1"/>
    </source>
</evidence>
<keyword evidence="10 17" id="KW-0249">Electron transport</keyword>
<sequence length="439" mass="49616">MLKFGLCCLSVIFLLDQWFLLINIVLTMCFLWVILMMNFNLGIINMIHMDYLTFFLGGLSLWITGLMIMMSFYIKFMDNFFNVFSMLSMMMLFFLIISFSTSNLLMFYIAFESTLIPIFLMVMGWGYQPERVTASYYLLFYTLTASLPLLLGILWINSNYFSTDFNLLLSSNSSNFLLFWMLIMAFLVKLPVYMGHLWLPKAHVEAPVAGSMILAGILLKLGGYGLIRILPFIEYELAEFSSLLVSVSMMGGVLASLICLRQTDCKSLVAYSSVAHMALVLAGISFNSFLGVSGAIIIMIAHGLCSSGLFSLVGVIYERISTRSIVLIRGVITVAPLMTLWWFLFSISNMAAPPTPNLVGEIFIFISSLNWLMMSVIFVGGLSFLAGAYNLFLFVSTQHGTTLMSMKSFPEMSFREHFVLFSHILPFLFMFVVMTFIYS</sequence>
<gene>
    <name evidence="19" type="primary">nad4</name>
</gene>
<accession>A0A510C1M7</accession>
<dbReference type="GO" id="GO:0031966">
    <property type="term" value="C:mitochondrial membrane"/>
    <property type="evidence" value="ECO:0007669"/>
    <property type="project" value="UniProtKB-SubCell"/>
</dbReference>
<dbReference type="GO" id="GO:0008137">
    <property type="term" value="F:NADH dehydrogenase (ubiquinone) activity"/>
    <property type="evidence" value="ECO:0007669"/>
    <property type="project" value="UniProtKB-UniRule"/>
</dbReference>
<feature type="transmembrane region" description="Helical" evidence="17">
    <location>
        <begin position="326"/>
        <end position="351"/>
    </location>
</feature>
<evidence type="ECO:0000256" key="17">
    <source>
        <dbReference type="RuleBase" id="RU003297"/>
    </source>
</evidence>
<evidence type="ECO:0000256" key="12">
    <source>
        <dbReference type="ARBA" id="ARBA00023027"/>
    </source>
</evidence>
<comment type="subcellular location">
    <subcellularLocation>
        <location evidence="2 17">Mitochondrion membrane</location>
        <topology evidence="2 17">Multi-pass membrane protein</topology>
    </subcellularLocation>
</comment>
<keyword evidence="15 17" id="KW-0472">Membrane</keyword>
<feature type="transmembrane region" description="Helical" evidence="17">
    <location>
        <begin position="134"/>
        <end position="156"/>
    </location>
</feature>
<keyword evidence="7 17" id="KW-0679">Respiratory chain</keyword>
<comment type="function">
    <text evidence="17">Core subunit of the mitochondrial membrane respiratory chain NADH dehydrogenase (Complex I) which catalyzes electron transfer from NADH through the respiratory chain, using ubiquinone as an electron acceptor. Essential for the catalytic activity and assembly of complex I.</text>
</comment>